<dbReference type="AlphaFoldDB" id="G4RN30"/>
<gene>
    <name evidence="8" type="primary">tldD</name>
    <name evidence="8" type="ordered locus">TTX_0298</name>
</gene>
<dbReference type="HOGENOM" id="CLU_026425_1_2_2"/>
<evidence type="ECO:0000313" key="9">
    <source>
        <dbReference type="Proteomes" id="UP000002654"/>
    </source>
</evidence>
<accession>G4RN30</accession>
<evidence type="ECO:0000313" key="8">
    <source>
        <dbReference type="EMBL" id="CCC80974.1"/>
    </source>
</evidence>
<dbReference type="Pfam" id="PF19289">
    <property type="entry name" value="PmbA_TldD_3rd"/>
    <property type="match status" value="1"/>
</dbReference>
<feature type="domain" description="Metalloprotease TldD/E C-terminal" evidence="6">
    <location>
        <begin position="218"/>
        <end position="456"/>
    </location>
</feature>
<dbReference type="SUPFAM" id="SSF111283">
    <property type="entry name" value="Putative modulator of DNA gyrase, PmbA/TldD"/>
    <property type="match status" value="1"/>
</dbReference>
<dbReference type="GeneID" id="11263308"/>
<reference evidence="8 9" key="1">
    <citation type="journal article" date="2011" name="PLoS ONE">
        <title>The complete genome sequence of Thermoproteus tenax: a physiologically versatile member of the Crenarchaeota.</title>
        <authorList>
            <person name="Siebers B."/>
            <person name="Zaparty M."/>
            <person name="Raddatz G."/>
            <person name="Tjaden B."/>
            <person name="Albers S.V."/>
            <person name="Bell S.D."/>
            <person name="Blombach F."/>
            <person name="Kletzin A."/>
            <person name="Kyrpides N."/>
            <person name="Lanz C."/>
            <person name="Plagens A."/>
            <person name="Rampp M."/>
            <person name="Rosinus A."/>
            <person name="von Jan M."/>
            <person name="Makarova K.S."/>
            <person name="Klenk H.P."/>
            <person name="Schuster S.C."/>
            <person name="Hensel R."/>
        </authorList>
    </citation>
    <scope>NUCLEOTIDE SEQUENCE [LARGE SCALE GENOMIC DNA]</scope>
    <source>
        <strain evidence="9">ATCC 35583 / DSM 2078 / JCM 9277 / NBRC 100435 / Kra 1</strain>
    </source>
</reference>
<evidence type="ECO:0000256" key="3">
    <source>
        <dbReference type="ARBA" id="ARBA00022801"/>
    </source>
</evidence>
<dbReference type="Gene3D" id="3.30.2290.10">
    <property type="entry name" value="PmbA/TldD superfamily"/>
    <property type="match status" value="1"/>
</dbReference>
<proteinExistence type="inferred from homology"/>
<evidence type="ECO:0000256" key="4">
    <source>
        <dbReference type="ARBA" id="ARBA00023049"/>
    </source>
</evidence>
<dbReference type="GO" id="GO:0006508">
    <property type="term" value="P:proteolysis"/>
    <property type="evidence" value="ECO:0007669"/>
    <property type="project" value="UniProtKB-KW"/>
</dbReference>
<dbReference type="PATRIC" id="fig|768679.9.peg.314"/>
<feature type="domain" description="Metalloprotease TldD/E N-terminal" evidence="5">
    <location>
        <begin position="20"/>
        <end position="84"/>
    </location>
</feature>
<dbReference type="InterPro" id="IPR025502">
    <property type="entry name" value="TldD"/>
</dbReference>
<evidence type="ECO:0000259" key="6">
    <source>
        <dbReference type="Pfam" id="PF19289"/>
    </source>
</evidence>
<dbReference type="PIRSF" id="PIRSF004919">
    <property type="entry name" value="TldD"/>
    <property type="match status" value="1"/>
</dbReference>
<dbReference type="GO" id="GO:0008237">
    <property type="term" value="F:metallopeptidase activity"/>
    <property type="evidence" value="ECO:0007669"/>
    <property type="project" value="UniProtKB-KW"/>
</dbReference>
<keyword evidence="4" id="KW-0482">Metalloprotease</keyword>
<dbReference type="InterPro" id="IPR045569">
    <property type="entry name" value="Metalloprtase-TldD/E_C"/>
</dbReference>
<organism evidence="8 9">
    <name type="scientific">Thermoproteus tenax (strain ATCC 35583 / DSM 2078 / JCM 9277 / NBRC 100435 / Kra 1)</name>
    <dbReference type="NCBI Taxonomy" id="768679"/>
    <lineage>
        <taxon>Archaea</taxon>
        <taxon>Thermoproteota</taxon>
        <taxon>Thermoprotei</taxon>
        <taxon>Thermoproteales</taxon>
        <taxon>Thermoproteaceae</taxon>
        <taxon>Thermoproteus</taxon>
    </lineage>
</organism>
<dbReference type="Pfam" id="PF01523">
    <property type="entry name" value="PmbA_TldD_1st"/>
    <property type="match status" value="1"/>
</dbReference>
<keyword evidence="9" id="KW-1185">Reference proteome</keyword>
<dbReference type="STRING" id="768679.TTX_0298"/>
<sequence>MDDLLRKAVEYGLSLGAKYVEVRYERTEGRWARFRNGSFEGSGSFRSSGFGVRALAEGGLGFSAAPGDRGEGLFGAVERAVKLAKAAGRARRRPVELSQERLAVVKYELPPLEADLVEILKEADARTAQDLTVRILSGALAVTEKRIVTSDGADVYSKIPRISLFSLLIKYDPAKGSLQRDVFAGGTTAAAVKKFAEGVERESKKVSELLERAKPVSPGRYDLVFAPEMTGIFVHESVGHPLELDRIFGREAAEAGESYVRPENLRVRIGSELVNIVDDPTLPETYGFYLVDEEGVVARPKRLVERGVANEFINNRQYAAVIGVHSNAGARASAFDREPIPRMSNTYMVPGDWRPEEIIEDTKRGIYVVSYTEWNIDDIRYAGRYGFFEAYMIENGRLGEPVRGFLEVDTPELWGNVDAVGKDFELYVGTCGKGNPMQGVPVTMGGPTFRSRNLLVTP</sequence>
<feature type="domain" description="Metalloprotease TldD/E central" evidence="7">
    <location>
        <begin position="114"/>
        <end position="175"/>
    </location>
</feature>
<dbReference type="EMBL" id="FN869859">
    <property type="protein sequence ID" value="CCC80974.1"/>
    <property type="molecule type" value="Genomic_DNA"/>
</dbReference>
<dbReference type="GO" id="GO:0005829">
    <property type="term" value="C:cytosol"/>
    <property type="evidence" value="ECO:0007669"/>
    <property type="project" value="TreeGrafter"/>
</dbReference>
<dbReference type="PANTHER" id="PTHR30624:SF11">
    <property type="entry name" value="ZINC-DEPENDENT PROTEASE, TLDD_PMBA FAMILY"/>
    <property type="match status" value="1"/>
</dbReference>
<dbReference type="OrthoDB" id="98233at2157"/>
<dbReference type="InterPro" id="IPR002510">
    <property type="entry name" value="Metalloprtase-TldD/E_N"/>
</dbReference>
<dbReference type="InterPro" id="IPR045570">
    <property type="entry name" value="Metalloprtase-TldD/E_cen_dom"/>
</dbReference>
<dbReference type="Pfam" id="PF19290">
    <property type="entry name" value="PmbA_TldD_2nd"/>
    <property type="match status" value="1"/>
</dbReference>
<name>G4RN30_THETK</name>
<dbReference type="InterPro" id="IPR051463">
    <property type="entry name" value="Peptidase_U62_metallo"/>
</dbReference>
<dbReference type="RefSeq" id="WP_014126231.1">
    <property type="nucleotide sequence ID" value="NC_016070.1"/>
</dbReference>
<comment type="similarity">
    <text evidence="1">Belongs to the peptidase U62 family.</text>
</comment>
<evidence type="ECO:0000256" key="1">
    <source>
        <dbReference type="ARBA" id="ARBA00005836"/>
    </source>
</evidence>
<evidence type="ECO:0000256" key="2">
    <source>
        <dbReference type="ARBA" id="ARBA00022670"/>
    </source>
</evidence>
<dbReference type="KEGG" id="ttn:TTX_0298"/>
<dbReference type="eggNOG" id="arCOG00321">
    <property type="taxonomic scope" value="Archaea"/>
</dbReference>
<keyword evidence="3" id="KW-0378">Hydrolase</keyword>
<evidence type="ECO:0000259" key="5">
    <source>
        <dbReference type="Pfam" id="PF01523"/>
    </source>
</evidence>
<dbReference type="Proteomes" id="UP000002654">
    <property type="component" value="Chromosome"/>
</dbReference>
<protein>
    <submittedName>
        <fullName evidence="8">Modulator of DNA gyrase, family U62 peptidase</fullName>
    </submittedName>
</protein>
<dbReference type="PANTHER" id="PTHR30624">
    <property type="entry name" value="UNCHARACTERIZED PROTEIN TLDD AND PMBA"/>
    <property type="match status" value="1"/>
</dbReference>
<dbReference type="InterPro" id="IPR036059">
    <property type="entry name" value="TldD/PmbA_sf"/>
</dbReference>
<dbReference type="PaxDb" id="768679-TTX_0298"/>
<dbReference type="InterPro" id="IPR035068">
    <property type="entry name" value="TldD/PmbA_N"/>
</dbReference>
<keyword evidence="2" id="KW-0645">Protease</keyword>
<evidence type="ECO:0000259" key="7">
    <source>
        <dbReference type="Pfam" id="PF19290"/>
    </source>
</evidence>